<gene>
    <name evidence="1" type="ORF">DEM27_12415</name>
</gene>
<reference evidence="1 2" key="1">
    <citation type="submission" date="2018-05" db="EMBL/GenBank/DDBJ databases">
        <title>The draft genome of strain NS-104.</title>
        <authorList>
            <person name="Hang P."/>
            <person name="Jiang J."/>
        </authorList>
    </citation>
    <scope>NUCLEOTIDE SEQUENCE [LARGE SCALE GENOMIC DNA]</scope>
    <source>
        <strain evidence="1 2">NS-104</strain>
    </source>
</reference>
<comment type="caution">
    <text evidence="1">The sequence shown here is derived from an EMBL/GenBank/DDBJ whole genome shotgun (WGS) entry which is preliminary data.</text>
</comment>
<name>A0A2U2DSC8_9HYPH</name>
<protein>
    <submittedName>
        <fullName evidence="1">Uncharacterized protein</fullName>
    </submittedName>
</protein>
<dbReference type="AlphaFoldDB" id="A0A2U2DSC8"/>
<dbReference type="RefSeq" id="WP_109458543.1">
    <property type="nucleotide sequence ID" value="NZ_QFBC01000004.1"/>
</dbReference>
<dbReference type="Proteomes" id="UP000245252">
    <property type="component" value="Unassembled WGS sequence"/>
</dbReference>
<sequence>MKNSAGLFPHAAFNTALDIRDAFRRRFAIEYFSDPASGAFRGVFFRLPFISRDIWIERWERSVGFAIERMDSSTIQLFAGRIQCVIAATAQPERASNEGAL</sequence>
<organism evidence="1 2">
    <name type="scientific">Metarhizobium album</name>
    <dbReference type="NCBI Taxonomy" id="2182425"/>
    <lineage>
        <taxon>Bacteria</taxon>
        <taxon>Pseudomonadati</taxon>
        <taxon>Pseudomonadota</taxon>
        <taxon>Alphaproteobacteria</taxon>
        <taxon>Hyphomicrobiales</taxon>
        <taxon>Rhizobiaceae</taxon>
        <taxon>Metarhizobium</taxon>
    </lineage>
</organism>
<proteinExistence type="predicted"/>
<evidence type="ECO:0000313" key="2">
    <source>
        <dbReference type="Proteomes" id="UP000245252"/>
    </source>
</evidence>
<accession>A0A2U2DSC8</accession>
<evidence type="ECO:0000313" key="1">
    <source>
        <dbReference type="EMBL" id="PWE56223.1"/>
    </source>
</evidence>
<keyword evidence="2" id="KW-1185">Reference proteome</keyword>
<dbReference type="EMBL" id="QFBC01000004">
    <property type="protein sequence ID" value="PWE56223.1"/>
    <property type="molecule type" value="Genomic_DNA"/>
</dbReference>